<accession>A0A8J3NXG3</accession>
<dbReference type="EMBL" id="BONG01000089">
    <property type="protein sequence ID" value="GIF94280.1"/>
    <property type="molecule type" value="Genomic_DNA"/>
</dbReference>
<keyword evidence="2" id="KW-1185">Reference proteome</keyword>
<name>A0A8J3NXG3_9ACTN</name>
<organism evidence="1 2">
    <name type="scientific">Catellatospora chokoriensis</name>
    <dbReference type="NCBI Taxonomy" id="310353"/>
    <lineage>
        <taxon>Bacteria</taxon>
        <taxon>Bacillati</taxon>
        <taxon>Actinomycetota</taxon>
        <taxon>Actinomycetes</taxon>
        <taxon>Micromonosporales</taxon>
        <taxon>Micromonosporaceae</taxon>
        <taxon>Catellatospora</taxon>
    </lineage>
</organism>
<evidence type="ECO:0000313" key="2">
    <source>
        <dbReference type="Proteomes" id="UP000619293"/>
    </source>
</evidence>
<gene>
    <name evidence="1" type="ORF">Cch02nite_77240</name>
</gene>
<evidence type="ECO:0000313" key="1">
    <source>
        <dbReference type="EMBL" id="GIF94280.1"/>
    </source>
</evidence>
<dbReference type="AlphaFoldDB" id="A0A8J3NXG3"/>
<sequence>MSVEPTTSNELVKSVAGVVVAEMSPEDVAHFEASAEDYFGDRLGALRSIKAADEPLGFGIEVVGVALVQVVLYLADKAVDAAFPHLTETLWRRLFRSKQAGVEPLTAGQIDATEAAARSAAKQIELSPDLTDRIIPLIVARLAAIGRP</sequence>
<comment type="caution">
    <text evidence="1">The sequence shown here is derived from an EMBL/GenBank/DDBJ whole genome shotgun (WGS) entry which is preliminary data.</text>
</comment>
<proteinExistence type="predicted"/>
<dbReference type="RefSeq" id="WP_191837487.1">
    <property type="nucleotide sequence ID" value="NZ_BAAALB010000001.1"/>
</dbReference>
<reference evidence="1 2" key="1">
    <citation type="submission" date="2021-01" db="EMBL/GenBank/DDBJ databases">
        <title>Whole genome shotgun sequence of Catellatospora chokoriensis NBRC 107358.</title>
        <authorList>
            <person name="Komaki H."/>
            <person name="Tamura T."/>
        </authorList>
    </citation>
    <scope>NUCLEOTIDE SEQUENCE [LARGE SCALE GENOMIC DNA]</scope>
    <source>
        <strain evidence="1 2">NBRC 107358</strain>
    </source>
</reference>
<dbReference type="Proteomes" id="UP000619293">
    <property type="component" value="Unassembled WGS sequence"/>
</dbReference>
<protein>
    <submittedName>
        <fullName evidence="1">Uncharacterized protein</fullName>
    </submittedName>
</protein>